<dbReference type="AlphaFoldDB" id="A0A1V6X7N7"/>
<dbReference type="Proteomes" id="UP000191691">
    <property type="component" value="Unassembled WGS sequence"/>
</dbReference>
<evidence type="ECO:0000313" key="2">
    <source>
        <dbReference type="Proteomes" id="UP000191691"/>
    </source>
</evidence>
<accession>A0A1V6X7N7</accession>
<organism evidence="1 2">
    <name type="scientific">Penicillium nalgiovense</name>
    <dbReference type="NCBI Taxonomy" id="60175"/>
    <lineage>
        <taxon>Eukaryota</taxon>
        <taxon>Fungi</taxon>
        <taxon>Dikarya</taxon>
        <taxon>Ascomycota</taxon>
        <taxon>Pezizomycotina</taxon>
        <taxon>Eurotiomycetes</taxon>
        <taxon>Eurotiomycetidae</taxon>
        <taxon>Eurotiales</taxon>
        <taxon>Aspergillaceae</taxon>
        <taxon>Penicillium</taxon>
    </lineage>
</organism>
<protein>
    <submittedName>
        <fullName evidence="1">Uncharacterized protein</fullName>
    </submittedName>
</protein>
<keyword evidence="2" id="KW-1185">Reference proteome</keyword>
<sequence>MSFPNVAAELNMGTTSGETSQVYDLFSCTPNIITPVLSPDMSKLYCRLFISPIIETGYPHPSKRMGHRGPECVLLEDILKNSNLGIAIGWDGIPVDKLPLNLDKPGPREYGACFKVCFVVDMKTRLDPHNTRERYAILRHIAKLAGLHYACPLCMSGLATSRRVLQHCEDEKDEHHKGLLSEEQNDFLAFYGNSMGQILECDDLKINYDEYGRPDFRECFQLDEILKCKSKIAVAAAVIAKTSL</sequence>
<proteinExistence type="predicted"/>
<comment type="caution">
    <text evidence="1">The sequence shown here is derived from an EMBL/GenBank/DDBJ whole genome shotgun (WGS) entry which is preliminary data.</text>
</comment>
<dbReference type="EMBL" id="MOOB01000109">
    <property type="protein sequence ID" value="OQE71173.1"/>
    <property type="molecule type" value="Genomic_DNA"/>
</dbReference>
<name>A0A1V6X7N7_PENNA</name>
<evidence type="ECO:0000313" key="1">
    <source>
        <dbReference type="EMBL" id="OQE71173.1"/>
    </source>
</evidence>
<reference evidence="2" key="1">
    <citation type="journal article" date="2017" name="Nat. Microbiol.">
        <title>Global analysis of biosynthetic gene clusters reveals vast potential of secondary metabolite production in Penicillium species.</title>
        <authorList>
            <person name="Nielsen J.C."/>
            <person name="Grijseels S."/>
            <person name="Prigent S."/>
            <person name="Ji B."/>
            <person name="Dainat J."/>
            <person name="Nielsen K.F."/>
            <person name="Frisvad J.C."/>
            <person name="Workman M."/>
            <person name="Nielsen J."/>
        </authorList>
    </citation>
    <scope>NUCLEOTIDE SEQUENCE [LARGE SCALE GENOMIC DNA]</scope>
    <source>
        <strain evidence="2">IBT 13039</strain>
    </source>
</reference>
<gene>
    <name evidence="1" type="ORF">PENNAL_c0109G07349</name>
</gene>